<dbReference type="GO" id="GO:0005739">
    <property type="term" value="C:mitochondrion"/>
    <property type="evidence" value="ECO:0007669"/>
    <property type="project" value="GOC"/>
</dbReference>
<comment type="cofactor">
    <cofactor evidence="1">
        <name>FMN</name>
        <dbReference type="ChEBI" id="CHEBI:58210"/>
    </cofactor>
</comment>
<dbReference type="AlphaFoldDB" id="A0A3P6RXA0"/>
<keyword evidence="7" id="KW-1185">Reference proteome</keyword>
<evidence type="ECO:0000259" key="5">
    <source>
        <dbReference type="SMART" id="SM00928"/>
    </source>
</evidence>
<dbReference type="Pfam" id="PF10589">
    <property type="entry name" value="NADH_4Fe-4S"/>
    <property type="match status" value="1"/>
</dbReference>
<keyword evidence="3" id="KW-0285">Flavoprotein</keyword>
<evidence type="ECO:0000256" key="4">
    <source>
        <dbReference type="ARBA" id="ARBA00022643"/>
    </source>
</evidence>
<organism evidence="6 7">
    <name type="scientific">Cylicostephanus goldi</name>
    <name type="common">Nematode worm</name>
    <dbReference type="NCBI Taxonomy" id="71465"/>
    <lineage>
        <taxon>Eukaryota</taxon>
        <taxon>Metazoa</taxon>
        <taxon>Ecdysozoa</taxon>
        <taxon>Nematoda</taxon>
        <taxon>Chromadorea</taxon>
        <taxon>Rhabditida</taxon>
        <taxon>Rhabditina</taxon>
        <taxon>Rhabditomorpha</taxon>
        <taxon>Strongyloidea</taxon>
        <taxon>Strongylidae</taxon>
        <taxon>Cylicostephanus</taxon>
    </lineage>
</organism>
<evidence type="ECO:0000256" key="1">
    <source>
        <dbReference type="ARBA" id="ARBA00001917"/>
    </source>
</evidence>
<gene>
    <name evidence="6" type="ORF">CGOC_LOCUS4446</name>
</gene>
<dbReference type="GO" id="GO:0006120">
    <property type="term" value="P:mitochondrial electron transport, NADH to ubiquinone"/>
    <property type="evidence" value="ECO:0007669"/>
    <property type="project" value="TreeGrafter"/>
</dbReference>
<dbReference type="SUPFAM" id="SSF140490">
    <property type="entry name" value="Nqo1C-terminal domain-like"/>
    <property type="match status" value="1"/>
</dbReference>
<dbReference type="Proteomes" id="UP000271889">
    <property type="component" value="Unassembled WGS sequence"/>
</dbReference>
<dbReference type="PROSITE" id="PS00645">
    <property type="entry name" value="COMPLEX1_51K_2"/>
    <property type="match status" value="1"/>
</dbReference>
<keyword evidence="4" id="KW-0288">FMN</keyword>
<reference evidence="6 7" key="1">
    <citation type="submission" date="2018-11" db="EMBL/GenBank/DDBJ databases">
        <authorList>
            <consortium name="Pathogen Informatics"/>
        </authorList>
    </citation>
    <scope>NUCLEOTIDE SEQUENCE [LARGE SCALE GENOMIC DNA]</scope>
</reference>
<dbReference type="InterPro" id="IPR019575">
    <property type="entry name" value="Nuop51_4Fe4S-bd"/>
</dbReference>
<evidence type="ECO:0000256" key="3">
    <source>
        <dbReference type="ARBA" id="ARBA00022630"/>
    </source>
</evidence>
<dbReference type="PANTHER" id="PTHR11780">
    <property type="entry name" value="NADH-UBIQUINONE OXIDOREDUCTASE FLAVOPROTEIN 1 NDUFV1"/>
    <property type="match status" value="1"/>
</dbReference>
<dbReference type="PANTHER" id="PTHR11780:SF10">
    <property type="entry name" value="NADH DEHYDROGENASE [UBIQUINONE] FLAVOPROTEIN 1, MITOCHONDRIAL"/>
    <property type="match status" value="1"/>
</dbReference>
<dbReference type="SMART" id="SM00928">
    <property type="entry name" value="NADH_4Fe-4S"/>
    <property type="match status" value="1"/>
</dbReference>
<protein>
    <recommendedName>
        <fullName evidence="5">NADH-ubiquinone oxidoreductase 51kDa subunit iron-sulphur binding domain-containing protein</fullName>
    </recommendedName>
</protein>
<dbReference type="GO" id="GO:0051539">
    <property type="term" value="F:4 iron, 4 sulfur cluster binding"/>
    <property type="evidence" value="ECO:0007669"/>
    <property type="project" value="InterPro"/>
</dbReference>
<dbReference type="InterPro" id="IPR050837">
    <property type="entry name" value="ComplexI_51kDa_subunit"/>
</dbReference>
<accession>A0A3P6RXA0</accession>
<sequence>MSIPLKELIERHAGGVIGGWDNLLAIIPGGVSVPLLPKNICETVLMDYDALLEVNSGLGTAAVIVMNKQTDVVKAIARLSTFYKHETCGQCTPCREGCNWLDKVMWRFVDGNADPSEIDMLWEITKQIEGHTICALADAAAWPVQGLIRHFRPELERRMAEFQKKALAEKAMSKSKSIK</sequence>
<dbReference type="InterPro" id="IPR054765">
    <property type="entry name" value="SLBB_dom"/>
</dbReference>
<dbReference type="GO" id="GO:0010181">
    <property type="term" value="F:FMN binding"/>
    <property type="evidence" value="ECO:0007669"/>
    <property type="project" value="InterPro"/>
</dbReference>
<dbReference type="InterPro" id="IPR037207">
    <property type="entry name" value="Nuop51_4Fe4S-bd_sf"/>
</dbReference>
<dbReference type="Gene3D" id="1.20.1440.230">
    <property type="entry name" value="NADH-ubiquinone oxidoreductase 51kDa subunit, iron-sulphur binding domain"/>
    <property type="match status" value="1"/>
</dbReference>
<dbReference type="SUPFAM" id="SSF142984">
    <property type="entry name" value="Nqo1 middle domain-like"/>
    <property type="match status" value="1"/>
</dbReference>
<dbReference type="EMBL" id="UYRV01012306">
    <property type="protein sequence ID" value="VDK58815.1"/>
    <property type="molecule type" value="Genomic_DNA"/>
</dbReference>
<dbReference type="Gene3D" id="3.10.20.600">
    <property type="match status" value="1"/>
</dbReference>
<dbReference type="GO" id="GO:0008137">
    <property type="term" value="F:NADH dehydrogenase (ubiquinone) activity"/>
    <property type="evidence" value="ECO:0007669"/>
    <property type="project" value="InterPro"/>
</dbReference>
<comment type="cofactor">
    <cofactor evidence="2">
        <name>[4Fe-4S] cluster</name>
        <dbReference type="ChEBI" id="CHEBI:49883"/>
    </cofactor>
</comment>
<dbReference type="FunFam" id="1.20.1440.230:FF:000001">
    <property type="entry name" value="Mitochondrial NADH dehydrogenase flavoprotein 1"/>
    <property type="match status" value="1"/>
</dbReference>
<evidence type="ECO:0000313" key="7">
    <source>
        <dbReference type="Proteomes" id="UP000271889"/>
    </source>
</evidence>
<proteinExistence type="predicted"/>
<name>A0A3P6RXA0_CYLGO</name>
<dbReference type="InterPro" id="IPR001949">
    <property type="entry name" value="NADH-UbQ_OxRdtase_51kDa_CS"/>
</dbReference>
<dbReference type="OrthoDB" id="42889at2759"/>
<evidence type="ECO:0000256" key="2">
    <source>
        <dbReference type="ARBA" id="ARBA00001966"/>
    </source>
</evidence>
<feature type="domain" description="NADH-ubiquinone oxidoreductase 51kDa subunit iron-sulphur binding" evidence="5">
    <location>
        <begin position="73"/>
        <end position="118"/>
    </location>
</feature>
<dbReference type="Pfam" id="PF22461">
    <property type="entry name" value="SLBB_2"/>
    <property type="match status" value="1"/>
</dbReference>
<evidence type="ECO:0000313" key="6">
    <source>
        <dbReference type="EMBL" id="VDK58815.1"/>
    </source>
</evidence>